<dbReference type="PROSITE" id="PS51257">
    <property type="entry name" value="PROKAR_LIPOPROTEIN"/>
    <property type="match status" value="1"/>
</dbReference>
<evidence type="ECO:0000256" key="1">
    <source>
        <dbReference type="SAM" id="SignalP"/>
    </source>
</evidence>
<sequence length="150" mass="16575">MRIWYIGLAIAVAASCWPGWAPAQAQGGVPAPSRQQLSGLDPAEASALVAKLEEAQRLLQAGAFPPFELLSGAIASYEQAKLGPREAFLRVPFDQVWKIERGRRDNPLWQPFRLSYAPDGLGKRYWDIEVVFGVNGNIERVTMLYKPPAP</sequence>
<dbReference type="EMBL" id="JBELQC010000001">
    <property type="protein sequence ID" value="MFL9839958.1"/>
    <property type="molecule type" value="Genomic_DNA"/>
</dbReference>
<proteinExistence type="predicted"/>
<keyword evidence="1" id="KW-0732">Signal</keyword>
<reference evidence="2 3" key="1">
    <citation type="submission" date="2024-06" db="EMBL/GenBank/DDBJ databases">
        <authorList>
            <person name="Kaempfer P."/>
            <person name="Viver T."/>
        </authorList>
    </citation>
    <scope>NUCLEOTIDE SEQUENCE [LARGE SCALE GENOMIC DNA]</scope>
    <source>
        <strain evidence="2 3">ST-64</strain>
    </source>
</reference>
<evidence type="ECO:0000313" key="3">
    <source>
        <dbReference type="Proteomes" id="UP001629244"/>
    </source>
</evidence>
<organism evidence="2 3">
    <name type="scientific">Sphingomonas plantiphila</name>
    <dbReference type="NCBI Taxonomy" id="3163295"/>
    <lineage>
        <taxon>Bacteria</taxon>
        <taxon>Pseudomonadati</taxon>
        <taxon>Pseudomonadota</taxon>
        <taxon>Alphaproteobacteria</taxon>
        <taxon>Sphingomonadales</taxon>
        <taxon>Sphingomonadaceae</taxon>
        <taxon>Sphingomonas</taxon>
    </lineage>
</organism>
<dbReference type="RefSeq" id="WP_408076918.1">
    <property type="nucleotide sequence ID" value="NZ_JBELQC010000001.1"/>
</dbReference>
<gene>
    <name evidence="2" type="ORF">ABS767_03185</name>
</gene>
<feature type="chain" id="PRO_5047032183" evidence="1">
    <location>
        <begin position="24"/>
        <end position="150"/>
    </location>
</feature>
<protein>
    <submittedName>
        <fullName evidence="2">Uncharacterized protein</fullName>
    </submittedName>
</protein>
<dbReference type="Proteomes" id="UP001629244">
    <property type="component" value="Unassembled WGS sequence"/>
</dbReference>
<feature type="signal peptide" evidence="1">
    <location>
        <begin position="1"/>
        <end position="23"/>
    </location>
</feature>
<comment type="caution">
    <text evidence="2">The sequence shown here is derived from an EMBL/GenBank/DDBJ whole genome shotgun (WGS) entry which is preliminary data.</text>
</comment>
<name>A0ABW8YLE1_9SPHN</name>
<keyword evidence="3" id="KW-1185">Reference proteome</keyword>
<accession>A0ABW8YLE1</accession>
<evidence type="ECO:0000313" key="2">
    <source>
        <dbReference type="EMBL" id="MFL9839958.1"/>
    </source>
</evidence>